<name>A0ABR8ANW9_9CYAN</name>
<evidence type="ECO:0000313" key="2">
    <source>
        <dbReference type="Proteomes" id="UP000658514"/>
    </source>
</evidence>
<dbReference type="RefSeq" id="WP_190551081.1">
    <property type="nucleotide sequence ID" value="NZ_CAWPNO010000124.1"/>
</dbReference>
<keyword evidence="2" id="KW-1185">Reference proteome</keyword>
<proteinExistence type="predicted"/>
<sequence>MNHFNLKSLTFYGIAIGSVLLLFKTVSVYGESKLKAPPTINNHYRIALQEAIPNCGKPEQLILNMQQSGIYLNASFLPANPEAESSNSNPTHNHLSGIFSNQELNLSGRIDKSVFCQISNPKDNYVHSVKMQMQLINQGNFIGQFSLSGSTRVFKFTAVPDKTQVKSQQSKKH</sequence>
<dbReference type="EMBL" id="JACJQH010000086">
    <property type="protein sequence ID" value="MBD2200381.1"/>
    <property type="molecule type" value="Genomic_DNA"/>
</dbReference>
<organism evidence="1 2">
    <name type="scientific">Calothrix parietina FACHB-288</name>
    <dbReference type="NCBI Taxonomy" id="2692896"/>
    <lineage>
        <taxon>Bacteria</taxon>
        <taxon>Bacillati</taxon>
        <taxon>Cyanobacteriota</taxon>
        <taxon>Cyanophyceae</taxon>
        <taxon>Nostocales</taxon>
        <taxon>Calotrichaceae</taxon>
        <taxon>Calothrix</taxon>
    </lineage>
</organism>
<evidence type="ECO:0000313" key="1">
    <source>
        <dbReference type="EMBL" id="MBD2200381.1"/>
    </source>
</evidence>
<comment type="caution">
    <text evidence="1">The sequence shown here is derived from an EMBL/GenBank/DDBJ whole genome shotgun (WGS) entry which is preliminary data.</text>
</comment>
<reference evidence="1 2" key="1">
    <citation type="journal article" date="2020" name="ISME J.">
        <title>Comparative genomics reveals insights into cyanobacterial evolution and habitat adaptation.</title>
        <authorList>
            <person name="Chen M.Y."/>
            <person name="Teng W.K."/>
            <person name="Zhao L."/>
            <person name="Hu C.X."/>
            <person name="Zhou Y.K."/>
            <person name="Han B.P."/>
            <person name="Song L.R."/>
            <person name="Shu W.S."/>
        </authorList>
    </citation>
    <scope>NUCLEOTIDE SEQUENCE [LARGE SCALE GENOMIC DNA]</scope>
    <source>
        <strain evidence="1 2">FACHB-288</strain>
    </source>
</reference>
<accession>A0ABR8ANW9</accession>
<dbReference type="Proteomes" id="UP000658514">
    <property type="component" value="Unassembled WGS sequence"/>
</dbReference>
<gene>
    <name evidence="1" type="ORF">H6G24_33790</name>
</gene>
<protein>
    <submittedName>
        <fullName evidence="1">Uncharacterized protein</fullName>
    </submittedName>
</protein>